<dbReference type="Proteomes" id="UP001458880">
    <property type="component" value="Unassembled WGS sequence"/>
</dbReference>
<accession>A0AAW1LUM2</accession>
<evidence type="ECO:0000313" key="1">
    <source>
        <dbReference type="EMBL" id="KAK9737909.1"/>
    </source>
</evidence>
<organism evidence="1 2">
    <name type="scientific">Popillia japonica</name>
    <name type="common">Japanese beetle</name>
    <dbReference type="NCBI Taxonomy" id="7064"/>
    <lineage>
        <taxon>Eukaryota</taxon>
        <taxon>Metazoa</taxon>
        <taxon>Ecdysozoa</taxon>
        <taxon>Arthropoda</taxon>
        <taxon>Hexapoda</taxon>
        <taxon>Insecta</taxon>
        <taxon>Pterygota</taxon>
        <taxon>Neoptera</taxon>
        <taxon>Endopterygota</taxon>
        <taxon>Coleoptera</taxon>
        <taxon>Polyphaga</taxon>
        <taxon>Scarabaeiformia</taxon>
        <taxon>Scarabaeidae</taxon>
        <taxon>Rutelinae</taxon>
        <taxon>Popillia</taxon>
    </lineage>
</organism>
<dbReference type="EMBL" id="JASPKY010000094">
    <property type="protein sequence ID" value="KAK9737909.1"/>
    <property type="molecule type" value="Genomic_DNA"/>
</dbReference>
<name>A0AAW1LUM2_POPJA</name>
<keyword evidence="2" id="KW-1185">Reference proteome</keyword>
<sequence length="236" mass="26525">MKTDGTIREWTCPECSAGLTSNNNMKSSDSSKTTEVGMILNTSLQQFISSKMEEAVKNITETLVSTFRTEIKKLVNENKTLCREIAELKSTMKVEEPVEIQERTTVEDAHQHNDIPTKKEITTGKRENNILNKNGRLATSVEKMKTNIKENIDKLNRKSSSTKNSINTQDFKTIAAKKKKRHLIHGTAENNLVIKAVEKQAHIHVCGLSVETNEEDLKNYPMSHGIRGVACEKLQA</sequence>
<dbReference type="AlphaFoldDB" id="A0AAW1LUM2"/>
<reference evidence="1 2" key="1">
    <citation type="journal article" date="2024" name="BMC Genomics">
        <title>De novo assembly and annotation of Popillia japonica's genome with initial clues to its potential as an invasive pest.</title>
        <authorList>
            <person name="Cucini C."/>
            <person name="Boschi S."/>
            <person name="Funari R."/>
            <person name="Cardaioli E."/>
            <person name="Iannotti N."/>
            <person name="Marturano G."/>
            <person name="Paoli F."/>
            <person name="Bruttini M."/>
            <person name="Carapelli A."/>
            <person name="Frati F."/>
            <person name="Nardi F."/>
        </authorList>
    </citation>
    <scope>NUCLEOTIDE SEQUENCE [LARGE SCALE GENOMIC DNA]</scope>
    <source>
        <strain evidence="1">DMR45628</strain>
    </source>
</reference>
<proteinExistence type="predicted"/>
<gene>
    <name evidence="1" type="ORF">QE152_g10319</name>
</gene>
<evidence type="ECO:0000313" key="2">
    <source>
        <dbReference type="Proteomes" id="UP001458880"/>
    </source>
</evidence>
<protein>
    <submittedName>
        <fullName evidence="1">Uncharacterized protein</fullName>
    </submittedName>
</protein>
<comment type="caution">
    <text evidence="1">The sequence shown here is derived from an EMBL/GenBank/DDBJ whole genome shotgun (WGS) entry which is preliminary data.</text>
</comment>